<name>A0A2J8XEY4_PONAB</name>
<evidence type="ECO:0000313" key="1">
    <source>
        <dbReference type="EMBL" id="PNJ80610.1"/>
    </source>
</evidence>
<gene>
    <name evidence="1" type="ORF">CR201_G0002020</name>
</gene>
<organism evidence="1">
    <name type="scientific">Pongo abelii</name>
    <name type="common">Sumatran orangutan</name>
    <name type="synonym">Pongo pygmaeus abelii</name>
    <dbReference type="NCBI Taxonomy" id="9601"/>
    <lineage>
        <taxon>Eukaryota</taxon>
        <taxon>Metazoa</taxon>
        <taxon>Chordata</taxon>
        <taxon>Craniata</taxon>
        <taxon>Vertebrata</taxon>
        <taxon>Euteleostomi</taxon>
        <taxon>Mammalia</taxon>
        <taxon>Eutheria</taxon>
        <taxon>Euarchontoglires</taxon>
        <taxon>Primates</taxon>
        <taxon>Haplorrhini</taxon>
        <taxon>Catarrhini</taxon>
        <taxon>Hominidae</taxon>
        <taxon>Pongo</taxon>
    </lineage>
</organism>
<dbReference type="AlphaFoldDB" id="A0A2J8XEY4"/>
<sequence>MKKIEQRKTRPCFSTSNENRVLAQCLMELSYQTLKFTHQAREAVRNAYIRNDYTKNPSPTVAAGRFRVSGCYGDRVRY</sequence>
<comment type="caution">
    <text evidence="1">The sequence shown here is derived from an EMBL/GenBank/DDBJ whole genome shotgun (WGS) entry which is preliminary data.</text>
</comment>
<dbReference type="EMBL" id="NDHI03003366">
    <property type="protein sequence ID" value="PNJ80610.1"/>
    <property type="molecule type" value="Genomic_DNA"/>
</dbReference>
<protein>
    <submittedName>
        <fullName evidence="1">Uncharacterized protein</fullName>
    </submittedName>
</protein>
<reference evidence="1" key="1">
    <citation type="submission" date="2017-12" db="EMBL/GenBank/DDBJ databases">
        <title>High-resolution comparative analysis of great ape genomes.</title>
        <authorList>
            <person name="Pollen A."/>
            <person name="Hastie A."/>
            <person name="Hormozdiari F."/>
            <person name="Dougherty M."/>
            <person name="Liu R."/>
            <person name="Chaisson M."/>
            <person name="Hoppe E."/>
            <person name="Hill C."/>
            <person name="Pang A."/>
            <person name="Hillier L."/>
            <person name="Baker C."/>
            <person name="Armstrong J."/>
            <person name="Shendure J."/>
            <person name="Paten B."/>
            <person name="Wilson R."/>
            <person name="Chao H."/>
            <person name="Schneider V."/>
            <person name="Ventura M."/>
            <person name="Kronenberg Z."/>
            <person name="Murali S."/>
            <person name="Gordon D."/>
            <person name="Cantsilieris S."/>
            <person name="Munson K."/>
            <person name="Nelson B."/>
            <person name="Raja A."/>
            <person name="Underwood J."/>
            <person name="Diekhans M."/>
            <person name="Fiddes I."/>
            <person name="Haussler D."/>
            <person name="Eichler E."/>
        </authorList>
    </citation>
    <scope>NUCLEOTIDE SEQUENCE [LARGE SCALE GENOMIC DNA]</scope>
    <source>
        <strain evidence="1">Susie</strain>
    </source>
</reference>
<proteinExistence type="predicted"/>
<accession>A0A2J8XEY4</accession>